<organism evidence="2 3">
    <name type="scientific">Echinococcus multilocularis</name>
    <name type="common">Fox tapeworm</name>
    <dbReference type="NCBI Taxonomy" id="6211"/>
    <lineage>
        <taxon>Eukaryota</taxon>
        <taxon>Metazoa</taxon>
        <taxon>Spiralia</taxon>
        <taxon>Lophotrochozoa</taxon>
        <taxon>Platyhelminthes</taxon>
        <taxon>Cestoda</taxon>
        <taxon>Eucestoda</taxon>
        <taxon>Cyclophyllidea</taxon>
        <taxon>Taeniidae</taxon>
        <taxon>Echinococcus</taxon>
    </lineage>
</organism>
<dbReference type="Proteomes" id="UP000017246">
    <property type="component" value="Unassembled WGS sequence"/>
</dbReference>
<keyword evidence="1" id="KW-0812">Transmembrane</keyword>
<reference evidence="2" key="2">
    <citation type="submission" date="2015-11" db="EMBL/GenBank/DDBJ databases">
        <authorList>
            <person name="Zhang Y."/>
            <person name="Guo Z."/>
        </authorList>
    </citation>
    <scope>NUCLEOTIDE SEQUENCE</scope>
</reference>
<feature type="transmembrane region" description="Helical" evidence="1">
    <location>
        <begin position="79"/>
        <end position="100"/>
    </location>
</feature>
<keyword evidence="1" id="KW-1133">Transmembrane helix</keyword>
<dbReference type="AlphaFoldDB" id="U6H9H0"/>
<keyword evidence="3" id="KW-1185">Reference proteome</keyword>
<dbReference type="OrthoDB" id="6312201at2759"/>
<accession>U6H9H0</accession>
<name>U6H9H0_ECHMU</name>
<evidence type="ECO:0000313" key="3">
    <source>
        <dbReference type="Proteomes" id="UP000017246"/>
    </source>
</evidence>
<reference evidence="2" key="1">
    <citation type="journal article" date="2013" name="Nature">
        <title>The genomes of four tapeworm species reveal adaptations to parasitism.</title>
        <authorList>
            <person name="Tsai I.J."/>
            <person name="Zarowiecki M."/>
            <person name="Holroyd N."/>
            <person name="Garciarrubio A."/>
            <person name="Sanchez-Flores A."/>
            <person name="Brooks K.L."/>
            <person name="Tracey A."/>
            <person name="Bobes R.J."/>
            <person name="Fragoso G."/>
            <person name="Sciutto E."/>
            <person name="Aslett M."/>
            <person name="Beasley H."/>
            <person name="Bennett H.M."/>
            <person name="Cai J."/>
            <person name="Camicia F."/>
            <person name="Clark R."/>
            <person name="Cucher M."/>
            <person name="De Silva N."/>
            <person name="Day T.A."/>
            <person name="Deplazes P."/>
            <person name="Estrada K."/>
            <person name="Fernandez C."/>
            <person name="Holland P.W."/>
            <person name="Hou J."/>
            <person name="Hu S."/>
            <person name="Huckvale T."/>
            <person name="Hung S.S."/>
            <person name="Kamenetzky L."/>
            <person name="Keane J.A."/>
            <person name="Kiss F."/>
            <person name="Koziol U."/>
            <person name="Lambert O."/>
            <person name="Liu K."/>
            <person name="Luo X."/>
            <person name="Luo Y."/>
            <person name="Macchiaroli N."/>
            <person name="Nichol S."/>
            <person name="Paps J."/>
            <person name="Parkinson J."/>
            <person name="Pouchkina-Stantcheva N."/>
            <person name="Riddiford N."/>
            <person name="Rosenzvit M."/>
            <person name="Salinas G."/>
            <person name="Wasmuth J.D."/>
            <person name="Zamanian M."/>
            <person name="Zheng Y."/>
            <person name="Cai X."/>
            <person name="Soberon X."/>
            <person name="Olson P.D."/>
            <person name="Laclette J.P."/>
            <person name="Brehm K."/>
            <person name="Berriman M."/>
            <person name="Garciarrubio A."/>
            <person name="Bobes R.J."/>
            <person name="Fragoso G."/>
            <person name="Sanchez-Flores A."/>
            <person name="Estrada K."/>
            <person name="Cevallos M.A."/>
            <person name="Morett E."/>
            <person name="Gonzalez V."/>
            <person name="Portillo T."/>
            <person name="Ochoa-Leyva A."/>
            <person name="Jose M.V."/>
            <person name="Sciutto E."/>
            <person name="Landa A."/>
            <person name="Jimenez L."/>
            <person name="Valdes V."/>
            <person name="Carrero J.C."/>
            <person name="Larralde C."/>
            <person name="Morales-Montor J."/>
            <person name="Limon-Lason J."/>
            <person name="Soberon X."/>
            <person name="Laclette J.P."/>
        </authorList>
    </citation>
    <scope>NUCLEOTIDE SEQUENCE [LARGE SCALE GENOMIC DNA]</scope>
</reference>
<protein>
    <submittedName>
        <fullName evidence="2">Uncharacterized protein</fullName>
    </submittedName>
</protein>
<feature type="transmembrane region" description="Helical" evidence="1">
    <location>
        <begin position="7"/>
        <end position="24"/>
    </location>
</feature>
<gene>
    <name evidence="2" type="ORF">EmuJ_000023400</name>
</gene>
<feature type="transmembrane region" description="Helical" evidence="1">
    <location>
        <begin position="44"/>
        <end position="67"/>
    </location>
</feature>
<proteinExistence type="predicted"/>
<dbReference type="EMBL" id="LN902844">
    <property type="protein sequence ID" value="CDI96601.1"/>
    <property type="molecule type" value="Genomic_DNA"/>
</dbReference>
<evidence type="ECO:0000313" key="2">
    <source>
        <dbReference type="EMBL" id="CDI96601.1"/>
    </source>
</evidence>
<feature type="transmembrane region" description="Helical" evidence="1">
    <location>
        <begin position="106"/>
        <end position="125"/>
    </location>
</feature>
<keyword evidence="1" id="KW-0472">Membrane</keyword>
<sequence>MDRQIGYVVIALAAALIFFVAIGYDGWGCGGSILGSMCMQVNEFKITGVLILTAALLTVIAAIFLILPMVVEHRWIKIVSAVLTTLAAICAMAGVFYYLHLLVLRSPFLAAISMTLVIVLAAFNLTELFTSND</sequence>
<evidence type="ECO:0000256" key="1">
    <source>
        <dbReference type="SAM" id="Phobius"/>
    </source>
</evidence>